<dbReference type="InterPro" id="IPR032710">
    <property type="entry name" value="NTF2-like_dom_sf"/>
</dbReference>
<gene>
    <name evidence="2" type="ORF">UFOPK3773_01515</name>
</gene>
<dbReference type="AlphaFoldDB" id="A0A6J7KG45"/>
<dbReference type="InterPro" id="IPR027843">
    <property type="entry name" value="DUF4440"/>
</dbReference>
<dbReference type="Gene3D" id="3.10.450.50">
    <property type="match status" value="1"/>
</dbReference>
<reference evidence="2" key="1">
    <citation type="submission" date="2020-05" db="EMBL/GenBank/DDBJ databases">
        <authorList>
            <person name="Chiriac C."/>
            <person name="Salcher M."/>
            <person name="Ghai R."/>
            <person name="Kavagutti S V."/>
        </authorList>
    </citation>
    <scope>NUCLEOTIDE SEQUENCE</scope>
</reference>
<dbReference type="EMBL" id="CAFBNF010000186">
    <property type="protein sequence ID" value="CAB4952944.1"/>
    <property type="molecule type" value="Genomic_DNA"/>
</dbReference>
<evidence type="ECO:0000259" key="1">
    <source>
        <dbReference type="Pfam" id="PF14534"/>
    </source>
</evidence>
<name>A0A6J7KG45_9ZZZZ</name>
<sequence>MTGTDEAAVRAVLIEWYDAMTRHDMLAVAAVLTPDFLLVEHDQLLDAATLVEGLTLGIEAGHQTAELSEFDIVIAGDVAWSTHRNHEVWHPTSGDPTELEFLETVILRRSGPSWLIGRYHATRLRPITMPTDIAPLAPEQQVRQND</sequence>
<dbReference type="Pfam" id="PF14534">
    <property type="entry name" value="DUF4440"/>
    <property type="match status" value="1"/>
</dbReference>
<evidence type="ECO:0000313" key="2">
    <source>
        <dbReference type="EMBL" id="CAB4952944.1"/>
    </source>
</evidence>
<protein>
    <submittedName>
        <fullName evidence="2">Unannotated protein</fullName>
    </submittedName>
</protein>
<organism evidence="2">
    <name type="scientific">freshwater metagenome</name>
    <dbReference type="NCBI Taxonomy" id="449393"/>
    <lineage>
        <taxon>unclassified sequences</taxon>
        <taxon>metagenomes</taxon>
        <taxon>ecological metagenomes</taxon>
    </lineage>
</organism>
<proteinExistence type="predicted"/>
<dbReference type="SUPFAM" id="SSF54427">
    <property type="entry name" value="NTF2-like"/>
    <property type="match status" value="1"/>
</dbReference>
<feature type="domain" description="DUF4440" evidence="1">
    <location>
        <begin position="9"/>
        <end position="116"/>
    </location>
</feature>
<accession>A0A6J7KG45</accession>